<feature type="compositionally biased region" description="Polar residues" evidence="1">
    <location>
        <begin position="284"/>
        <end position="296"/>
    </location>
</feature>
<sequence length="303" mass="33493">MDDRPALGDFLRRRREQLAPAEAGLPPRPAGRTPGLRREEVAALATVSTTYYERLEQGRGPRPSSSVLAALAVALRLNPDEEAHVFRLAGHSAPARQPGLEPPDPGLVYLLEAIASTTPAFITDELGTVLAQNWLNVSLFGQFAGRPSWEANLVWHWFMTPSWRGRLDPFEQQEQTGFAYVSDLRFVSAQRGRPELVDRLLAESAEFRGMWERHEVAALHCSAKVVHDERVGRLDFDCSIVASPVTRQRMLTMQPVAGTPTAARLSSLPRTDLPRTDLPRTGLPRTNETWLTTTGGPNVPGHA</sequence>
<dbReference type="GO" id="GO:0003677">
    <property type="term" value="F:DNA binding"/>
    <property type="evidence" value="ECO:0007669"/>
    <property type="project" value="UniProtKB-KW"/>
</dbReference>
<evidence type="ECO:0000313" key="4">
    <source>
        <dbReference type="Proteomes" id="UP000612282"/>
    </source>
</evidence>
<comment type="caution">
    <text evidence="3">The sequence shown here is derived from an EMBL/GenBank/DDBJ whole genome shotgun (WGS) entry which is preliminary data.</text>
</comment>
<dbReference type="SUPFAM" id="SSF47413">
    <property type="entry name" value="lambda repressor-like DNA-binding domains"/>
    <property type="match status" value="1"/>
</dbReference>
<evidence type="ECO:0000259" key="2">
    <source>
        <dbReference type="PROSITE" id="PS50943"/>
    </source>
</evidence>
<dbReference type="PANTHER" id="PTHR35010:SF2">
    <property type="entry name" value="BLL4672 PROTEIN"/>
    <property type="match status" value="1"/>
</dbReference>
<name>A0ABQ3XQT7_9ACTN</name>
<evidence type="ECO:0000313" key="3">
    <source>
        <dbReference type="EMBL" id="GID60880.1"/>
    </source>
</evidence>
<gene>
    <name evidence="3" type="ORF">Aco03nite_092840</name>
</gene>
<dbReference type="EMBL" id="BOMG01000115">
    <property type="protein sequence ID" value="GID60880.1"/>
    <property type="molecule type" value="Genomic_DNA"/>
</dbReference>
<keyword evidence="4" id="KW-1185">Reference proteome</keyword>
<dbReference type="Gene3D" id="1.10.260.40">
    <property type="entry name" value="lambda repressor-like DNA-binding domains"/>
    <property type="match status" value="1"/>
</dbReference>
<dbReference type="Pfam" id="PF13560">
    <property type="entry name" value="HTH_31"/>
    <property type="match status" value="1"/>
</dbReference>
<feature type="region of interest" description="Disordered" evidence="1">
    <location>
        <begin position="266"/>
        <end position="303"/>
    </location>
</feature>
<organism evidence="3 4">
    <name type="scientific">Actinoplanes couchii</name>
    <dbReference type="NCBI Taxonomy" id="403638"/>
    <lineage>
        <taxon>Bacteria</taxon>
        <taxon>Bacillati</taxon>
        <taxon>Actinomycetota</taxon>
        <taxon>Actinomycetes</taxon>
        <taxon>Micromonosporales</taxon>
        <taxon>Micromonosporaceae</taxon>
        <taxon>Actinoplanes</taxon>
    </lineage>
</organism>
<dbReference type="InterPro" id="IPR001387">
    <property type="entry name" value="Cro/C1-type_HTH"/>
</dbReference>
<reference evidence="3 4" key="1">
    <citation type="submission" date="2021-01" db="EMBL/GenBank/DDBJ databases">
        <title>Whole genome shotgun sequence of Actinoplanes couchii NBRC 106145.</title>
        <authorList>
            <person name="Komaki H."/>
            <person name="Tamura T."/>
        </authorList>
    </citation>
    <scope>NUCLEOTIDE SEQUENCE [LARGE SCALE GENOMIC DNA]</scope>
    <source>
        <strain evidence="3 4">NBRC 106145</strain>
    </source>
</reference>
<accession>A0ABQ3XQT7</accession>
<dbReference type="PANTHER" id="PTHR35010">
    <property type="entry name" value="BLL4672 PROTEIN-RELATED"/>
    <property type="match status" value="1"/>
</dbReference>
<keyword evidence="3" id="KW-0238">DNA-binding</keyword>
<protein>
    <submittedName>
        <fullName evidence="3">DNA-binding protein</fullName>
    </submittedName>
</protein>
<dbReference type="Proteomes" id="UP000612282">
    <property type="component" value="Unassembled WGS sequence"/>
</dbReference>
<dbReference type="InterPro" id="IPR041413">
    <property type="entry name" value="MLTR_LBD"/>
</dbReference>
<dbReference type="InterPro" id="IPR010982">
    <property type="entry name" value="Lambda_DNA-bd_dom_sf"/>
</dbReference>
<feature type="region of interest" description="Disordered" evidence="1">
    <location>
        <begin position="16"/>
        <end position="38"/>
    </location>
</feature>
<feature type="domain" description="HTH cro/C1-type" evidence="2">
    <location>
        <begin position="35"/>
        <end position="83"/>
    </location>
</feature>
<dbReference type="PROSITE" id="PS50943">
    <property type="entry name" value="HTH_CROC1"/>
    <property type="match status" value="1"/>
</dbReference>
<dbReference type="Gene3D" id="3.30.450.180">
    <property type="match status" value="1"/>
</dbReference>
<dbReference type="RefSeq" id="WP_203808302.1">
    <property type="nucleotide sequence ID" value="NZ_BAAAQE010000049.1"/>
</dbReference>
<evidence type="ECO:0000256" key="1">
    <source>
        <dbReference type="SAM" id="MobiDB-lite"/>
    </source>
</evidence>
<proteinExistence type="predicted"/>
<dbReference type="SMART" id="SM00530">
    <property type="entry name" value="HTH_XRE"/>
    <property type="match status" value="1"/>
</dbReference>
<dbReference type="Pfam" id="PF17765">
    <property type="entry name" value="MLTR_LBD"/>
    <property type="match status" value="1"/>
</dbReference>